<accession>A0AA45B9W9</accession>
<reference evidence="1 2" key="1">
    <citation type="submission" date="2018-03" db="EMBL/GenBank/DDBJ databases">
        <authorList>
            <person name="Nguyen K."/>
            <person name="Fouts D."/>
            <person name="Sutton G."/>
        </authorList>
    </citation>
    <scope>NUCLEOTIDE SEQUENCE [LARGE SCALE GENOMIC DNA]</scope>
    <source>
        <strain evidence="1 2">AU3578</strain>
    </source>
</reference>
<evidence type="ECO:0000313" key="1">
    <source>
        <dbReference type="EMBL" id="PRH38625.1"/>
    </source>
</evidence>
<sequence length="81" mass="8976">MGAHFLVTALKLGCKEAHRFTVHVAIRCVALPGKGQRCARMRAADVRPSLLRRRAVDSASLRLPVQNSMGQKCDRRESDFG</sequence>
<dbReference type="AlphaFoldDB" id="A0AA45B9W9"/>
<organism evidence="1 2">
    <name type="scientific">Burkholderia vietnamiensis</name>
    <dbReference type="NCBI Taxonomy" id="60552"/>
    <lineage>
        <taxon>Bacteria</taxon>
        <taxon>Pseudomonadati</taxon>
        <taxon>Pseudomonadota</taxon>
        <taxon>Betaproteobacteria</taxon>
        <taxon>Burkholderiales</taxon>
        <taxon>Burkholderiaceae</taxon>
        <taxon>Burkholderia</taxon>
        <taxon>Burkholderia cepacia complex</taxon>
    </lineage>
</organism>
<proteinExistence type="predicted"/>
<comment type="caution">
    <text evidence="1">The sequence shown here is derived from an EMBL/GenBank/DDBJ whole genome shotgun (WGS) entry which is preliminary data.</text>
</comment>
<dbReference type="Proteomes" id="UP000237632">
    <property type="component" value="Unassembled WGS sequence"/>
</dbReference>
<evidence type="ECO:0000313" key="2">
    <source>
        <dbReference type="Proteomes" id="UP000237632"/>
    </source>
</evidence>
<protein>
    <submittedName>
        <fullName evidence="1">Uncharacterized protein</fullName>
    </submittedName>
</protein>
<gene>
    <name evidence="1" type="ORF">C6T65_30765</name>
</gene>
<name>A0AA45B9W9_BURVI</name>
<dbReference type="EMBL" id="PVHK01000233">
    <property type="protein sequence ID" value="PRH38625.1"/>
    <property type="molecule type" value="Genomic_DNA"/>
</dbReference>